<dbReference type="AlphaFoldDB" id="A0A7S2WNX2"/>
<keyword evidence="1" id="KW-0472">Membrane</keyword>
<reference evidence="2" key="1">
    <citation type="submission" date="2021-01" db="EMBL/GenBank/DDBJ databases">
        <authorList>
            <person name="Corre E."/>
            <person name="Pelletier E."/>
            <person name="Niang G."/>
            <person name="Scheremetjew M."/>
            <person name="Finn R."/>
            <person name="Kale V."/>
            <person name="Holt S."/>
            <person name="Cochrane G."/>
            <person name="Meng A."/>
            <person name="Brown T."/>
            <person name="Cohen L."/>
        </authorList>
    </citation>
    <scope>NUCLEOTIDE SEQUENCE</scope>
    <source>
        <strain evidence="2">CCMP1452</strain>
    </source>
</reference>
<gene>
    <name evidence="2" type="ORF">EANT1437_LOCUS14781</name>
</gene>
<evidence type="ECO:0000256" key="1">
    <source>
        <dbReference type="SAM" id="Phobius"/>
    </source>
</evidence>
<evidence type="ECO:0000313" key="2">
    <source>
        <dbReference type="EMBL" id="CAD9699112.1"/>
    </source>
</evidence>
<keyword evidence="1" id="KW-0812">Transmembrane</keyword>
<accession>A0A7S2WNX2</accession>
<dbReference type="EMBL" id="HBHI01028848">
    <property type="protein sequence ID" value="CAD9699112.1"/>
    <property type="molecule type" value="Transcribed_RNA"/>
</dbReference>
<feature type="transmembrane region" description="Helical" evidence="1">
    <location>
        <begin position="25"/>
        <end position="44"/>
    </location>
</feature>
<organism evidence="2">
    <name type="scientific">Eucampia antarctica</name>
    <dbReference type="NCBI Taxonomy" id="49252"/>
    <lineage>
        <taxon>Eukaryota</taxon>
        <taxon>Sar</taxon>
        <taxon>Stramenopiles</taxon>
        <taxon>Ochrophyta</taxon>
        <taxon>Bacillariophyta</taxon>
        <taxon>Mediophyceae</taxon>
        <taxon>Biddulphiophycidae</taxon>
        <taxon>Hemiaulales</taxon>
        <taxon>Hemiaulaceae</taxon>
        <taxon>Eucampia</taxon>
    </lineage>
</organism>
<name>A0A7S2WNX2_9STRA</name>
<proteinExistence type="predicted"/>
<keyword evidence="1" id="KW-1133">Transmembrane helix</keyword>
<protein>
    <submittedName>
        <fullName evidence="2">Uncharacterized protein</fullName>
    </submittedName>
</protein>
<sequence>MAGDPYNREKDVRNNKYIKPACNKFFLSYRVFLLLIPILLILYIDSFMKVRHPQYQVKEVEFNTTEKHLIALREIKEEQLATFKASGLVTIGSDPEHNKTGIIVTCIRRRNYMVRKWGWSMEASTLELVNHHPGCVIDTPP</sequence>